<dbReference type="InterPro" id="IPR019734">
    <property type="entry name" value="TPR_rpt"/>
</dbReference>
<feature type="repeat" description="TPR" evidence="1">
    <location>
        <begin position="287"/>
        <end position="320"/>
    </location>
</feature>
<accession>A0A0C3R6I1</accession>
<comment type="caution">
    <text evidence="4">The sequence shown here is derived from an EMBL/GenBank/DDBJ whole genome shotgun (WGS) entry which is preliminary data.</text>
</comment>
<name>A0A0C3R6I1_9PORP</name>
<evidence type="ECO:0000256" key="2">
    <source>
        <dbReference type="SAM" id="SignalP"/>
    </source>
</evidence>
<dbReference type="PANTHER" id="PTHR12558">
    <property type="entry name" value="CELL DIVISION CYCLE 16,23,27"/>
    <property type="match status" value="1"/>
</dbReference>
<dbReference type="EMBL" id="JPIT01000031">
    <property type="protein sequence ID" value="KIO43416.1"/>
    <property type="molecule type" value="Genomic_DNA"/>
</dbReference>
<dbReference type="OrthoDB" id="739506at2"/>
<protein>
    <submittedName>
        <fullName evidence="4">Uncharacterized protein</fullName>
    </submittedName>
</protein>
<dbReference type="RefSeq" id="WP_041503639.1">
    <property type="nucleotide sequence ID" value="NZ_JPIT01000031.1"/>
</dbReference>
<dbReference type="Pfam" id="PF13431">
    <property type="entry name" value="TPR_17"/>
    <property type="match status" value="1"/>
</dbReference>
<keyword evidence="6" id="KW-1185">Reference proteome</keyword>
<feature type="repeat" description="TPR" evidence="1">
    <location>
        <begin position="171"/>
        <end position="204"/>
    </location>
</feature>
<dbReference type="PANTHER" id="PTHR12558:SF13">
    <property type="entry name" value="CELL DIVISION CYCLE PROTEIN 27 HOMOLOG"/>
    <property type="match status" value="1"/>
</dbReference>
<dbReference type="EMBL" id="JPIU01000037">
    <property type="protein sequence ID" value="KIO45595.1"/>
    <property type="molecule type" value="Genomic_DNA"/>
</dbReference>
<dbReference type="Pfam" id="PF13424">
    <property type="entry name" value="TPR_12"/>
    <property type="match status" value="1"/>
</dbReference>
<dbReference type="Gene3D" id="1.25.40.10">
    <property type="entry name" value="Tetratricopeptide repeat domain"/>
    <property type="match status" value="2"/>
</dbReference>
<dbReference type="SMART" id="SM00028">
    <property type="entry name" value="TPR"/>
    <property type="match status" value="4"/>
</dbReference>
<evidence type="ECO:0000313" key="3">
    <source>
        <dbReference type="EMBL" id="KIO43416.1"/>
    </source>
</evidence>
<organism evidence="4 6">
    <name type="scientific">Sanguibacteroides justesenii</name>
    <dbReference type="NCBI Taxonomy" id="1547597"/>
    <lineage>
        <taxon>Bacteria</taxon>
        <taxon>Pseudomonadati</taxon>
        <taxon>Bacteroidota</taxon>
        <taxon>Bacteroidia</taxon>
        <taxon>Bacteroidales</taxon>
        <taxon>Porphyromonadaceae</taxon>
        <taxon>Sanguibacteroides</taxon>
    </lineage>
</organism>
<proteinExistence type="predicted"/>
<feature type="signal peptide" evidence="2">
    <location>
        <begin position="1"/>
        <end position="19"/>
    </location>
</feature>
<sequence length="414" mass="47739">MRKLSFIIALLLCANFTFAQKGKVTSAVSFFTQGKLDKAKELIDEAIVHENCVSWPKAYFVKGQIYQAIYESQNPDYLKLVKDPLNIAWEAFQQVIKLDDKGKFKKDLINQYANLVADFQNYGVENYNKGVDNDNKANPDAAKKDFALALDNFKRVLEINASEYGSQRVDTAIIYNAGITAQRAGDLEQALDFYKKSLELNYDASKVYPMIISILFTQSKNANDAGDSVLGKNYQEEAVQYLLKGHELFPNESYLLIQLINYYLQGDTPEKAEQFLDAAIEQTPDNSELYRAKGDMYEILKQTDKAEAMYLKTLELNPDDFRAQYNLGNIQLNKVIEKHNKIDELDDAKYKVAYEQILKEYESVIPYFERALELEPGEKNTLTTLKELYYRLREKPNTDYMKKYEKTKEMLESL</sequence>
<reference evidence="3 5" key="2">
    <citation type="submission" date="2014-07" db="EMBL/GenBank/DDBJ databases">
        <title>Porphyromonadaceae bacterium OUH 334697 = ATCC BAA-2682 = DSM 28341 draft genome.</title>
        <authorList>
            <person name="Sydenham T.V."/>
            <person name="Hasman H."/>
            <person name="Justesen U.S."/>
        </authorList>
    </citation>
    <scope>NUCLEOTIDE SEQUENCE [LARGE SCALE GENOMIC DNA]</scope>
    <source>
        <strain evidence="3 5">OUH 334697</strain>
    </source>
</reference>
<dbReference type="SUPFAM" id="SSF48452">
    <property type="entry name" value="TPR-like"/>
    <property type="match status" value="1"/>
</dbReference>
<dbReference type="Proteomes" id="UP000031980">
    <property type="component" value="Unassembled WGS sequence"/>
</dbReference>
<gene>
    <name evidence="4" type="ORF">BA92_03780</name>
    <name evidence="3" type="ORF">IE90_09745</name>
</gene>
<dbReference type="AlphaFoldDB" id="A0A0C3R6I1"/>
<feature type="chain" id="PRO_5043118872" evidence="2">
    <location>
        <begin position="20"/>
        <end position="414"/>
    </location>
</feature>
<keyword evidence="2" id="KW-0732">Signal</keyword>
<evidence type="ECO:0000313" key="4">
    <source>
        <dbReference type="EMBL" id="KIO45595.1"/>
    </source>
</evidence>
<dbReference type="InterPro" id="IPR011990">
    <property type="entry name" value="TPR-like_helical_dom_sf"/>
</dbReference>
<keyword evidence="1" id="KW-0802">TPR repeat</keyword>
<reference evidence="4 6" key="1">
    <citation type="submission" date="2014-07" db="EMBL/GenBank/DDBJ databases">
        <title>Porphyromonadaceae bacterium OUH 308042 = ATCC BAA-2681 = DSM 28342 draft genome.</title>
        <authorList>
            <person name="Sydenham T.V."/>
            <person name="Hasman H."/>
            <person name="Justensen U.S."/>
        </authorList>
    </citation>
    <scope>NUCLEOTIDE SEQUENCE [LARGE SCALE GENOMIC DNA]</scope>
    <source>
        <strain evidence="4 6">OUH 308042</strain>
    </source>
</reference>
<dbReference type="PROSITE" id="PS50005">
    <property type="entry name" value="TPR"/>
    <property type="match status" value="2"/>
</dbReference>
<evidence type="ECO:0000256" key="1">
    <source>
        <dbReference type="PROSITE-ProRule" id="PRU00339"/>
    </source>
</evidence>
<evidence type="ECO:0000313" key="5">
    <source>
        <dbReference type="Proteomes" id="UP000031937"/>
    </source>
</evidence>
<evidence type="ECO:0000313" key="6">
    <source>
        <dbReference type="Proteomes" id="UP000031980"/>
    </source>
</evidence>
<dbReference type="Proteomes" id="UP000031937">
    <property type="component" value="Unassembled WGS sequence"/>
</dbReference>